<proteinExistence type="predicted"/>
<protein>
    <submittedName>
        <fullName evidence="1">Uncharacterized protein</fullName>
    </submittedName>
</protein>
<accession>A0AAW0AUA8</accession>
<dbReference type="Proteomes" id="UP001362999">
    <property type="component" value="Unassembled WGS sequence"/>
</dbReference>
<comment type="caution">
    <text evidence="1">The sequence shown here is derived from an EMBL/GenBank/DDBJ whole genome shotgun (WGS) entry which is preliminary data.</text>
</comment>
<evidence type="ECO:0000313" key="2">
    <source>
        <dbReference type="Proteomes" id="UP001362999"/>
    </source>
</evidence>
<gene>
    <name evidence="1" type="ORF">R3P38DRAFT_1330759</name>
</gene>
<organism evidence="1 2">
    <name type="scientific">Favolaschia claudopus</name>
    <dbReference type="NCBI Taxonomy" id="2862362"/>
    <lineage>
        <taxon>Eukaryota</taxon>
        <taxon>Fungi</taxon>
        <taxon>Dikarya</taxon>
        <taxon>Basidiomycota</taxon>
        <taxon>Agaricomycotina</taxon>
        <taxon>Agaricomycetes</taxon>
        <taxon>Agaricomycetidae</taxon>
        <taxon>Agaricales</taxon>
        <taxon>Marasmiineae</taxon>
        <taxon>Mycenaceae</taxon>
        <taxon>Favolaschia</taxon>
    </lineage>
</organism>
<dbReference type="EMBL" id="JAWWNJ010000049">
    <property type="protein sequence ID" value="KAK7016896.1"/>
    <property type="molecule type" value="Genomic_DNA"/>
</dbReference>
<keyword evidence="2" id="KW-1185">Reference proteome</keyword>
<evidence type="ECO:0000313" key="1">
    <source>
        <dbReference type="EMBL" id="KAK7016896.1"/>
    </source>
</evidence>
<name>A0AAW0AUA8_9AGAR</name>
<sequence length="220" mass="25126">MASSTFSTPPQKDHLRLSALFDRTSNRADNVAAPIYLPFSSRSFTVLSKIKRTWMRPRTPVVFCSRTKDTEDDNAESDKERERWKPKIEEYKEFGEIIHNLLEISLAPCVPASLRNIPTKYIIITRLWTFAFHKVLESLRRASFASPFALEHLQNFIYHAYTSYTGSSEESSLERDSLSNASVDYATPRDVQPNFVSYAVHGCLAYLPVLPPCFLHKSGV</sequence>
<reference evidence="1 2" key="1">
    <citation type="journal article" date="2024" name="J Genomics">
        <title>Draft genome sequencing and assembly of Favolaschia claudopus CIRM-BRFM 2984 isolated from oak limbs.</title>
        <authorList>
            <person name="Navarro D."/>
            <person name="Drula E."/>
            <person name="Chaduli D."/>
            <person name="Cazenave R."/>
            <person name="Ahrendt S."/>
            <person name="Wang J."/>
            <person name="Lipzen A."/>
            <person name="Daum C."/>
            <person name="Barry K."/>
            <person name="Grigoriev I.V."/>
            <person name="Favel A."/>
            <person name="Rosso M.N."/>
            <person name="Martin F."/>
        </authorList>
    </citation>
    <scope>NUCLEOTIDE SEQUENCE [LARGE SCALE GENOMIC DNA]</scope>
    <source>
        <strain evidence="1 2">CIRM-BRFM 2984</strain>
    </source>
</reference>
<dbReference type="AlphaFoldDB" id="A0AAW0AUA8"/>